<evidence type="ECO:0000313" key="1">
    <source>
        <dbReference type="Ensembl" id="ENSHHUP00000055436.1"/>
    </source>
</evidence>
<evidence type="ECO:0000313" key="2">
    <source>
        <dbReference type="Proteomes" id="UP000314982"/>
    </source>
</evidence>
<sequence length="85" mass="9813">MDLSTSRRFLECKHSDLIGPRNQWVGPELEHASVNWRLENVSKAFVYCGLYAVLVFGCQLLLKERPHLHLHGPLVLWSLSLAIFR</sequence>
<dbReference type="Ensembl" id="ENSHHUT00000057363.1">
    <property type="protein sequence ID" value="ENSHHUP00000055436.1"/>
    <property type="gene ID" value="ENSHHUG00000033158.1"/>
</dbReference>
<reference evidence="2" key="1">
    <citation type="submission" date="2018-06" db="EMBL/GenBank/DDBJ databases">
        <title>Genome assembly of Danube salmon.</title>
        <authorList>
            <person name="Macqueen D.J."/>
            <person name="Gundappa M.K."/>
        </authorList>
    </citation>
    <scope>NUCLEOTIDE SEQUENCE [LARGE SCALE GENOMIC DNA]</scope>
</reference>
<name>A0A4W5NT95_9TELE</name>
<keyword evidence="2" id="KW-1185">Reference proteome</keyword>
<protein>
    <submittedName>
        <fullName evidence="1">Uncharacterized protein</fullName>
    </submittedName>
</protein>
<dbReference type="Proteomes" id="UP000314982">
    <property type="component" value="Unassembled WGS sequence"/>
</dbReference>
<organism evidence="1 2">
    <name type="scientific">Hucho hucho</name>
    <name type="common">huchen</name>
    <dbReference type="NCBI Taxonomy" id="62062"/>
    <lineage>
        <taxon>Eukaryota</taxon>
        <taxon>Metazoa</taxon>
        <taxon>Chordata</taxon>
        <taxon>Craniata</taxon>
        <taxon>Vertebrata</taxon>
        <taxon>Euteleostomi</taxon>
        <taxon>Actinopterygii</taxon>
        <taxon>Neopterygii</taxon>
        <taxon>Teleostei</taxon>
        <taxon>Protacanthopterygii</taxon>
        <taxon>Salmoniformes</taxon>
        <taxon>Salmonidae</taxon>
        <taxon>Salmoninae</taxon>
        <taxon>Hucho</taxon>
    </lineage>
</organism>
<dbReference type="AlphaFoldDB" id="A0A4W5NT95"/>
<reference evidence="1" key="3">
    <citation type="submission" date="2025-09" db="UniProtKB">
        <authorList>
            <consortium name="Ensembl"/>
        </authorList>
    </citation>
    <scope>IDENTIFICATION</scope>
</reference>
<accession>A0A4W5NT95</accession>
<dbReference type="GeneTree" id="ENSGT00940000169327"/>
<dbReference type="STRING" id="62062.ENSHHUP00000055436"/>
<reference evidence="1" key="2">
    <citation type="submission" date="2025-08" db="UniProtKB">
        <authorList>
            <consortium name="Ensembl"/>
        </authorList>
    </citation>
    <scope>IDENTIFICATION</scope>
</reference>
<proteinExistence type="predicted"/>